<evidence type="ECO:0000256" key="4">
    <source>
        <dbReference type="ARBA" id="ARBA00022989"/>
    </source>
</evidence>
<evidence type="ECO:0000259" key="8">
    <source>
        <dbReference type="Pfam" id="PF02687"/>
    </source>
</evidence>
<evidence type="ECO:0000256" key="3">
    <source>
        <dbReference type="ARBA" id="ARBA00022692"/>
    </source>
</evidence>
<dbReference type="Pfam" id="PF02687">
    <property type="entry name" value="FtsX"/>
    <property type="match status" value="2"/>
</dbReference>
<feature type="transmembrane region" description="Helical" evidence="7">
    <location>
        <begin position="20"/>
        <end position="40"/>
    </location>
</feature>
<dbReference type="eggNOG" id="COG0577">
    <property type="taxonomic scope" value="Bacteria"/>
</dbReference>
<dbReference type="GO" id="GO:0022857">
    <property type="term" value="F:transmembrane transporter activity"/>
    <property type="evidence" value="ECO:0007669"/>
    <property type="project" value="TreeGrafter"/>
</dbReference>
<protein>
    <recommendedName>
        <fullName evidence="8">ABC3 transporter permease C-terminal domain-containing protein</fullName>
    </recommendedName>
</protein>
<dbReference type="PATRIC" id="fig|1122147.4.peg.2339"/>
<proteinExistence type="inferred from homology"/>
<dbReference type="Proteomes" id="UP000050949">
    <property type="component" value="Unassembled WGS sequence"/>
</dbReference>
<feature type="transmembrane region" description="Helical" evidence="7">
    <location>
        <begin position="254"/>
        <end position="280"/>
    </location>
</feature>
<gene>
    <name evidence="9" type="ORF">FC91_GL002261</name>
</gene>
<sequence>MGIINRITKRTLQGEMSRTLLTIFSMAIAATLVVATLVGFTSGQDSLYHAELKKTGGMQFVIRDVPRQKAAKLRQNAAVEKSLVFANLGRFTLPKAQGVTDPTTKTPELVAMDQTALTQLAKPLLVSGRVPRNHTELIVPTDLATKKSLLGRSLTLQTAHGEQRFTVVGTMYGYQQFARAYRWITANSTRSAATPTVHVAGSLTYIKRLRSQVAALADQAGVRPRQTNIIYNENALTIIGAGADLINKAALTGFLALVLTVIGLAAGIMIYTSINLGVWARIRRYGLLRSLGATPQQIRQLVYREGIALILPALAIGYLAALTGLAGVMAFLNRRFATAGMTDMHLVLSLHPWPLLGSALFMLLITFLASARPAARAARVAPLAAVRDNLTAPHLRARQLRPSVWQRLMPTPWGQLAAKNYRRNSGTRWTMITALTVSIVIFIGFTSFIRTALQSTTITYGTGIDVSTTLVNRTDTAPLQQLATLKNVKEAAAVQVSTIQLAQRPQGFSDIYLNLLVVPPAVFARYFDNQMTLLNRAVTTVSASGQHQESWVFPQTDPPSSLIIDRHTTLPVAQMIKANTPMLRAIASDRGGLVISQAQYARLRKGRSKTMTPVSETVFMLRLRDLKKHRSTAAQVQEILSAPYIYDRIAENQTNDSFILAAQVIVYSFLALLSLVSLANIIDHIFANLLQRRGELAMLQSIGTTPAQVTRMLGLEHGRLLLISLFWGSVLGAALSYALQRQIGSIYELTFVPPWSEIAAVALVLLTVWLVFAGVSYRLVRKQNIDHWLRLT</sequence>
<accession>A0A0R1XD19</accession>
<evidence type="ECO:0000256" key="2">
    <source>
        <dbReference type="ARBA" id="ARBA00022475"/>
    </source>
</evidence>
<dbReference type="AlphaFoldDB" id="A0A0R1XD19"/>
<name>A0A0R1XD19_9LACO</name>
<feature type="transmembrane region" description="Helical" evidence="7">
    <location>
        <begin position="720"/>
        <end position="738"/>
    </location>
</feature>
<feature type="domain" description="ABC3 transporter permease C-terminal" evidence="8">
    <location>
        <begin position="668"/>
        <end position="784"/>
    </location>
</feature>
<evidence type="ECO:0000313" key="10">
    <source>
        <dbReference type="Proteomes" id="UP000050949"/>
    </source>
</evidence>
<comment type="subcellular location">
    <subcellularLocation>
        <location evidence="1">Cell membrane</location>
        <topology evidence="1">Multi-pass membrane protein</topology>
    </subcellularLocation>
</comment>
<keyword evidence="3 7" id="KW-0812">Transmembrane</keyword>
<dbReference type="EMBL" id="AZFW01000039">
    <property type="protein sequence ID" value="KRM27970.1"/>
    <property type="molecule type" value="Genomic_DNA"/>
</dbReference>
<evidence type="ECO:0000313" key="9">
    <source>
        <dbReference type="EMBL" id="KRM27970.1"/>
    </source>
</evidence>
<evidence type="ECO:0000256" key="1">
    <source>
        <dbReference type="ARBA" id="ARBA00004651"/>
    </source>
</evidence>
<dbReference type="InterPro" id="IPR003838">
    <property type="entry name" value="ABC3_permease_C"/>
</dbReference>
<feature type="transmembrane region" description="Helical" evidence="7">
    <location>
        <begin position="429"/>
        <end position="449"/>
    </location>
</feature>
<evidence type="ECO:0000256" key="6">
    <source>
        <dbReference type="ARBA" id="ARBA00038076"/>
    </source>
</evidence>
<keyword evidence="2" id="KW-1003">Cell membrane</keyword>
<keyword evidence="5 7" id="KW-0472">Membrane</keyword>
<organism evidence="9 10">
    <name type="scientific">Schleiferilactobacillus harbinensis DSM 16991</name>
    <dbReference type="NCBI Taxonomy" id="1122147"/>
    <lineage>
        <taxon>Bacteria</taxon>
        <taxon>Bacillati</taxon>
        <taxon>Bacillota</taxon>
        <taxon>Bacilli</taxon>
        <taxon>Lactobacillales</taxon>
        <taxon>Lactobacillaceae</taxon>
        <taxon>Schleiferilactobacillus</taxon>
    </lineage>
</organism>
<feature type="domain" description="ABC3 transporter permease C-terminal" evidence="8">
    <location>
        <begin position="257"/>
        <end position="380"/>
    </location>
</feature>
<dbReference type="RefSeq" id="WP_027827914.1">
    <property type="nucleotide sequence ID" value="NZ_AUEH01000009.1"/>
</dbReference>
<reference evidence="9 10" key="1">
    <citation type="journal article" date="2015" name="Genome Announc.">
        <title>Expanding the biotechnology potential of lactobacilli through comparative genomics of 213 strains and associated genera.</title>
        <authorList>
            <person name="Sun Z."/>
            <person name="Harris H.M."/>
            <person name="McCann A."/>
            <person name="Guo C."/>
            <person name="Argimon S."/>
            <person name="Zhang W."/>
            <person name="Yang X."/>
            <person name="Jeffery I.B."/>
            <person name="Cooney J.C."/>
            <person name="Kagawa T.F."/>
            <person name="Liu W."/>
            <person name="Song Y."/>
            <person name="Salvetti E."/>
            <person name="Wrobel A."/>
            <person name="Rasinkangas P."/>
            <person name="Parkhill J."/>
            <person name="Rea M.C."/>
            <person name="O'Sullivan O."/>
            <person name="Ritari J."/>
            <person name="Douillard F.P."/>
            <person name="Paul Ross R."/>
            <person name="Yang R."/>
            <person name="Briner A.E."/>
            <person name="Felis G.E."/>
            <person name="de Vos W.M."/>
            <person name="Barrangou R."/>
            <person name="Klaenhammer T.R."/>
            <person name="Caufield P.W."/>
            <person name="Cui Y."/>
            <person name="Zhang H."/>
            <person name="O'Toole P.W."/>
        </authorList>
    </citation>
    <scope>NUCLEOTIDE SEQUENCE [LARGE SCALE GENOMIC DNA]</scope>
    <source>
        <strain evidence="9 10">DSM 16991</strain>
    </source>
</reference>
<comment type="similarity">
    <text evidence="6">Belongs to the ABC-4 integral membrane protein family.</text>
</comment>
<evidence type="ECO:0000256" key="5">
    <source>
        <dbReference type="ARBA" id="ARBA00023136"/>
    </source>
</evidence>
<evidence type="ECO:0000256" key="7">
    <source>
        <dbReference type="SAM" id="Phobius"/>
    </source>
</evidence>
<dbReference type="OrthoDB" id="9793166at2"/>
<feature type="transmembrane region" description="Helical" evidence="7">
    <location>
        <begin position="758"/>
        <end position="780"/>
    </location>
</feature>
<dbReference type="PANTHER" id="PTHR30572">
    <property type="entry name" value="MEMBRANE COMPONENT OF TRANSPORTER-RELATED"/>
    <property type="match status" value="1"/>
</dbReference>
<dbReference type="PANTHER" id="PTHR30572:SF4">
    <property type="entry name" value="ABC TRANSPORTER PERMEASE YTRF"/>
    <property type="match status" value="1"/>
</dbReference>
<dbReference type="InterPro" id="IPR050250">
    <property type="entry name" value="Macrolide_Exporter_MacB"/>
</dbReference>
<feature type="transmembrane region" description="Helical" evidence="7">
    <location>
        <begin position="307"/>
        <end position="332"/>
    </location>
</feature>
<feature type="transmembrane region" description="Helical" evidence="7">
    <location>
        <begin position="352"/>
        <end position="371"/>
    </location>
</feature>
<dbReference type="GO" id="GO:0005886">
    <property type="term" value="C:plasma membrane"/>
    <property type="evidence" value="ECO:0007669"/>
    <property type="project" value="UniProtKB-SubCell"/>
</dbReference>
<keyword evidence="4 7" id="KW-1133">Transmembrane helix</keyword>
<comment type="caution">
    <text evidence="9">The sequence shown here is derived from an EMBL/GenBank/DDBJ whole genome shotgun (WGS) entry which is preliminary data.</text>
</comment>
<feature type="transmembrane region" description="Helical" evidence="7">
    <location>
        <begin position="658"/>
        <end position="682"/>
    </location>
</feature>